<proteinExistence type="predicted"/>
<sequence length="75" mass="7779">MSACGLPGSRSAKHLTVGELSGHTLADQLLSAPPTTPPPDHSIAARDGSPRLSLVDHMIPCRALGDRKRAAPFLG</sequence>
<feature type="region of interest" description="Disordered" evidence="1">
    <location>
        <begin position="28"/>
        <end position="49"/>
    </location>
</feature>
<comment type="caution">
    <text evidence="2">The sequence shown here is derived from an EMBL/GenBank/DDBJ whole genome shotgun (WGS) entry which is preliminary data.</text>
</comment>
<dbReference type="EMBL" id="PGCI01000174">
    <property type="protein sequence ID" value="PLW35636.1"/>
    <property type="molecule type" value="Genomic_DNA"/>
</dbReference>
<accession>A0A2N5UD60</accession>
<evidence type="ECO:0000313" key="3">
    <source>
        <dbReference type="Proteomes" id="UP000235392"/>
    </source>
</evidence>
<evidence type="ECO:0000256" key="1">
    <source>
        <dbReference type="SAM" id="MobiDB-lite"/>
    </source>
</evidence>
<evidence type="ECO:0000313" key="2">
    <source>
        <dbReference type="EMBL" id="PLW35636.1"/>
    </source>
</evidence>
<dbReference type="AlphaFoldDB" id="A0A2N5UD60"/>
<gene>
    <name evidence="2" type="ORF">PCASD_10200</name>
</gene>
<reference evidence="2 3" key="1">
    <citation type="submission" date="2017-11" db="EMBL/GenBank/DDBJ databases">
        <title>De novo assembly and phasing of dikaryotic genomes from two isolates of Puccinia coronata f. sp. avenae, the causal agent of oat crown rust.</title>
        <authorList>
            <person name="Miller M.E."/>
            <person name="Zhang Y."/>
            <person name="Omidvar V."/>
            <person name="Sperschneider J."/>
            <person name="Schwessinger B."/>
            <person name="Raley C."/>
            <person name="Palmer J.M."/>
            <person name="Garnica D."/>
            <person name="Upadhyaya N."/>
            <person name="Rathjen J."/>
            <person name="Taylor J.M."/>
            <person name="Park R.F."/>
            <person name="Dodds P.N."/>
            <person name="Hirsch C.D."/>
            <person name="Kianian S.F."/>
            <person name="Figueroa M."/>
        </authorList>
    </citation>
    <scope>NUCLEOTIDE SEQUENCE [LARGE SCALE GENOMIC DNA]</scope>
    <source>
        <strain evidence="2">12SD80</strain>
    </source>
</reference>
<dbReference type="Proteomes" id="UP000235392">
    <property type="component" value="Unassembled WGS sequence"/>
</dbReference>
<name>A0A2N5UD60_9BASI</name>
<protein>
    <submittedName>
        <fullName evidence="2">Uncharacterized protein</fullName>
    </submittedName>
</protein>
<organism evidence="2 3">
    <name type="scientific">Puccinia coronata f. sp. avenae</name>
    <dbReference type="NCBI Taxonomy" id="200324"/>
    <lineage>
        <taxon>Eukaryota</taxon>
        <taxon>Fungi</taxon>
        <taxon>Dikarya</taxon>
        <taxon>Basidiomycota</taxon>
        <taxon>Pucciniomycotina</taxon>
        <taxon>Pucciniomycetes</taxon>
        <taxon>Pucciniales</taxon>
        <taxon>Pucciniaceae</taxon>
        <taxon>Puccinia</taxon>
    </lineage>
</organism>